<feature type="domain" description="Ubiquitin-like protease family profile" evidence="7">
    <location>
        <begin position="2030"/>
        <end position="2315"/>
    </location>
</feature>
<dbReference type="GO" id="GO:0003677">
    <property type="term" value="F:DNA binding"/>
    <property type="evidence" value="ECO:0007669"/>
    <property type="project" value="InterPro"/>
</dbReference>
<evidence type="ECO:0000259" key="7">
    <source>
        <dbReference type="PROSITE" id="PS50600"/>
    </source>
</evidence>
<dbReference type="FunFam" id="3.30.760.10:FF:000015">
    <property type="entry name" value="Translation initiation factor eIF4E3, putative"/>
    <property type="match status" value="1"/>
</dbReference>
<dbReference type="GO" id="GO:0003723">
    <property type="term" value="F:RNA binding"/>
    <property type="evidence" value="ECO:0007669"/>
    <property type="project" value="InterPro"/>
</dbReference>
<feature type="region of interest" description="Disordered" evidence="6">
    <location>
        <begin position="825"/>
        <end position="844"/>
    </location>
</feature>
<evidence type="ECO:0000256" key="2">
    <source>
        <dbReference type="ARBA" id="ARBA00022553"/>
    </source>
</evidence>
<feature type="compositionally biased region" description="Basic and acidic residues" evidence="6">
    <location>
        <begin position="2143"/>
        <end position="2155"/>
    </location>
</feature>
<dbReference type="InterPro" id="IPR023398">
    <property type="entry name" value="TIF_eIF4e-like"/>
</dbReference>
<feature type="compositionally biased region" description="Low complexity" evidence="6">
    <location>
        <begin position="1205"/>
        <end position="1223"/>
    </location>
</feature>
<dbReference type="SUPFAM" id="SSF50249">
    <property type="entry name" value="Nucleic acid-binding proteins"/>
    <property type="match status" value="1"/>
</dbReference>
<feature type="compositionally biased region" description="Acidic residues" evidence="6">
    <location>
        <begin position="602"/>
        <end position="612"/>
    </location>
</feature>
<feature type="compositionally biased region" description="Basic and acidic residues" evidence="6">
    <location>
        <begin position="2006"/>
        <end position="2017"/>
    </location>
</feature>
<feature type="compositionally biased region" description="Basic and acidic residues" evidence="6">
    <location>
        <begin position="1684"/>
        <end position="1703"/>
    </location>
</feature>
<evidence type="ECO:0000256" key="6">
    <source>
        <dbReference type="SAM" id="MobiDB-lite"/>
    </source>
</evidence>
<keyword evidence="3" id="KW-0645">Protease</keyword>
<feature type="compositionally biased region" description="Low complexity" evidence="6">
    <location>
        <begin position="1118"/>
        <end position="1139"/>
    </location>
</feature>
<evidence type="ECO:0000256" key="5">
    <source>
        <dbReference type="ARBA" id="ARBA00022801"/>
    </source>
</evidence>
<sequence>MEVSADSKSHEPSLSSSLISIPQLSPELEDASQYSVQAVVTLVWPFSSSNRLFSLLLAEPDFRLRNQNGQIRVTFCGRCAEEVARTKIGIGDTVTLSLQGVQWAENQKVQSTPGKSSGWELQFKNRVKLEATRNGKKTAALDYLQPESPRQNALTVEPTTPALLSGRLSSPILSEERWVTPAFLRMKRLRSRSPVPSTYDLFAEEDGYVPGIGRKRPRFSFPSSGWRLLDESDDQAEDNIGNDENWFESDEELLDQDADDDNDEALAEPTYEAVESAETVPITSSTEDVAYNRVQLVESDTRGQETQNTYANAQEIELITPSLEETAVEPNLPDTQLSFATPRLNPVTPSILPTPSPLIQTPVDSTKISQEPSSDIPTSQPQFSYSLSTDTADHDYHFKVSSDAYKTTVSGGTKFHESDNETRNMNSQDLESELRSEHLEIDTLEVIQDGNSLQSIHGHFSSSEFTCINEFGVEKGDKPETVIEAEGDADDLVFDLTQDGHVVHSDGEPMGAYDSVFEDGVEADPHGSESEGVVDDETSSQVQISEVDDTSPGGYGQGSSRAEEAEEEESDFEDRDSSDEAEGEAHENLSKESEYSDTGTGYEEESAGEDDRETLTSRTPQRIVHPEVIVLDSDSEDEPPIVNTANDTGSLSHHEDDEDEIASQDIDHMEEDRDAYSDEEEKEDIMPSETQALGYENAGHEHLHAYEVYDLDERGDAQAEESYEREAPTSDMDEIVSLGGDFGSPPRQSDTPKTRPDATSDTSSVDNDMVTREEQENNNLLNMEEMPDEDNEFDVKEEQSPVPEDQPLSQEQATSSTRIMQRLAYRTVSPAPVPTPPSTVNDESQYTYVESTIPTSVDHGSSPESKITEVEISHNRRRRWIDGSDERHLQDSARQLPKEEHLIHELTDEDEVASEKTDEVILIEDYSIGPTENGSHEAAEVEQPDLQFDPTSPIIETPNLPVYATLALLGERFNETVDVIAVAVDVSPVEPSTTKTEEYHMRLRVTDISMAGTTVIVEITQPSEISLPRVTEGDVVLLHAFLVQNDYKSIELLSSDHSGWAIITPSDDQPHATHSNMTLGERERGYVKLLQSWFREDGAAMAADHMLQLSISQEEKQPSPLSAASSDAGSLDASKLSLSTTSDKEGSSRPELPRTHSSKRFGPDSSHGRSNPFSAISPLSGGVSSPSAGASNAFGLGSGAFASFGSSTKTPKTPGSTFDISSSTKDKRDTSDDTSSTGNIKSKTSSSSLDTTSTSAIKDHPLKSTWIVWYRPPTPKYSDYEKSTVALASISSVESFWTIYSHLKRPSLLPTVSDYHIFKKGIRPVWEDEANKRGGKWIIRLKKGVADRYWEDLLLAIVGDQFAEAGDEVCGTVLSVRSGEDVLSVWTRIDGGRNIKIRETIKRLLALPADTNIVWKSHDDSIAQRSAIDQARQEKAAANPGHHHHGYHHGANERRRTDPATNPDNFASHGGEEVEDLEGTSGARTDVTSNVRRGNSSFLSRGHFAKPSGRSNMRREDETSDEQRLFPTYKQSQDDVRITVGQSFAKPKKSRVNQHSILRPVDLITPNGKDSGPHSTSSRHPLSSPTRVDNEHRALKRRRHSSSPVIDLVDDDEGNTIRNRSPSVASVESPEDREKEKTPTRVFKVPEYDEDDDPEESYVGVKSTRTQHRPNKPIETVEVDDDDARSQGEEDKAGSEKRRRSDASESPDELQEDVTFRTNPESFASNRPTIGSYSFLYEADQKPSKGVKRRLSPNDIRPTVFNSSNKTPDRRQPRNQRITRTHKYLFDVKFFRYGSIQLDHRQLFLDQGNDTIGLHQSIPPVSIPIRRIIQVLLGAEGSLKCRFTLSKIQGATNKDSVDIEFATEAEKDQLCGLLPKTARIREKTGEWMDKAFDNVVIVEPVRGKRLSSPDITECGESTKPEPVKRQRLSATLQGEDEPLKGINQPPRRVPLPVTQSVSIAPKTPRFGDDEGVSIPVKTYQASCKERETRSKARRGLVDLIDDEPDSSPKSDSGDRWSKPLVYPPVGKKKAEVNSYDLERLRDGEFLNDNLIGFYARFLEHYLERNKPEVSKRVYFFNSYFYATLTSPVKGRRGVNYQGVSKWTRNVDLFSHDYVVVPINESAHWYLAIICNLSTLKKRSEVKEIESSQEEPEARKKVINQKEIPETPPPREAATPEETARDSLAAMKIDDVPNSKPQNGPNSEDEWPEKEENQTSPPAVFHGDIPSESDAAKRKKFKSSGPAYSIDQPTIITFDSLNEPRQPAIKVLKQYLMEESIKAKISFEMKDIKGMTAKGIPLQPNYSDCGLYLLAYLEKFVQDPDEFVRKILRREMSIQIDWPPLKSGWLRRRLRDFLFKLQKEQDPGQDTGLLVDTQPISYLLGPPVQSAKKVQDVEVAPVAEPEPEVIVDSFQDKEEANDDAVSDVESVIQETQFSEQQGVPVPQLEQETTDESKEEQHVEEVIEVPKTPDREINNDAAVLDSSPVVIANSAPEAQKETPHRDQQAQRDIFEEMSDYLSRTPPRDNVEVQIPTVQVPDTPRAKKTRKERTSPRQIKSKKKI</sequence>
<dbReference type="InterPro" id="IPR011564">
    <property type="entry name" value="Telomer_end-bd_POT1/Cdc13"/>
</dbReference>
<dbReference type="InterPro" id="IPR019770">
    <property type="entry name" value="TIF_eIF_4E_CS"/>
</dbReference>
<feature type="region of interest" description="Disordered" evidence="6">
    <location>
        <begin position="1205"/>
        <end position="1254"/>
    </location>
</feature>
<dbReference type="InterPro" id="IPR012340">
    <property type="entry name" value="NA-bd_OB-fold"/>
</dbReference>
<evidence type="ECO:0000256" key="4">
    <source>
        <dbReference type="ARBA" id="ARBA00022786"/>
    </source>
</evidence>
<feature type="compositionally biased region" description="Basic and acidic residues" evidence="6">
    <location>
        <begin position="1630"/>
        <end position="1647"/>
    </location>
</feature>
<dbReference type="SMART" id="SM00976">
    <property type="entry name" value="Telo_bind"/>
    <property type="match status" value="1"/>
</dbReference>
<dbReference type="Gene3D" id="2.40.50.140">
    <property type="entry name" value="Nucleic acid-binding proteins"/>
    <property type="match status" value="1"/>
</dbReference>
<dbReference type="PROSITE" id="PS50600">
    <property type="entry name" value="ULP_PROTEASE"/>
    <property type="match status" value="1"/>
</dbReference>
<dbReference type="GO" id="GO:0016926">
    <property type="term" value="P:protein desumoylation"/>
    <property type="evidence" value="ECO:0007669"/>
    <property type="project" value="TreeGrafter"/>
</dbReference>
<evidence type="ECO:0000313" key="8">
    <source>
        <dbReference type="EMBL" id="GAM36247.1"/>
    </source>
</evidence>
<dbReference type="Gene3D" id="3.30.760.10">
    <property type="entry name" value="RNA Cap, Translation Initiation Factor Eif4e"/>
    <property type="match status" value="1"/>
</dbReference>
<feature type="compositionally biased region" description="Basic and acidic residues" evidence="6">
    <location>
        <begin position="708"/>
        <end position="728"/>
    </location>
</feature>
<gene>
    <name evidence="8" type="ORF">TCE0_018f05195</name>
</gene>
<protein>
    <recommendedName>
        <fullName evidence="7">Ubiquitin-like protease family profile domain-containing protein</fullName>
    </recommendedName>
</protein>
<feature type="region of interest" description="Disordered" evidence="6">
    <location>
        <begin position="1113"/>
        <end position="1188"/>
    </location>
</feature>
<feature type="compositionally biased region" description="Polar residues" evidence="6">
    <location>
        <begin position="807"/>
        <end position="816"/>
    </location>
</feature>
<dbReference type="Pfam" id="PF01652">
    <property type="entry name" value="IF4E"/>
    <property type="match status" value="1"/>
</dbReference>
<dbReference type="SUPFAM" id="SSF55418">
    <property type="entry name" value="eIF4e-like"/>
    <property type="match status" value="1"/>
</dbReference>
<dbReference type="GO" id="GO:0000723">
    <property type="term" value="P:telomere maintenance"/>
    <property type="evidence" value="ECO:0007669"/>
    <property type="project" value="InterPro"/>
</dbReference>
<dbReference type="Gene3D" id="3.40.395.10">
    <property type="entry name" value="Adenoviral Proteinase, Chain A"/>
    <property type="match status" value="1"/>
</dbReference>
<dbReference type="GO" id="GO:0000781">
    <property type="term" value="C:chromosome, telomeric region"/>
    <property type="evidence" value="ECO:0007669"/>
    <property type="project" value="InterPro"/>
</dbReference>
<dbReference type="InterPro" id="IPR038765">
    <property type="entry name" value="Papain-like_cys_pep_sf"/>
</dbReference>
<dbReference type="GO" id="GO:0005737">
    <property type="term" value="C:cytoplasm"/>
    <property type="evidence" value="ECO:0007669"/>
    <property type="project" value="InterPro"/>
</dbReference>
<evidence type="ECO:0000313" key="9">
    <source>
        <dbReference type="Proteomes" id="UP000053095"/>
    </source>
</evidence>
<dbReference type="GO" id="GO:0006508">
    <property type="term" value="P:proteolysis"/>
    <property type="evidence" value="ECO:0007669"/>
    <property type="project" value="UniProtKB-KW"/>
</dbReference>
<proteinExistence type="inferred from homology"/>
<dbReference type="InterPro" id="IPR051947">
    <property type="entry name" value="Sentrin-specific_protease"/>
</dbReference>
<dbReference type="InterPro" id="IPR001040">
    <property type="entry name" value="TIF_eIF_4E"/>
</dbReference>
<name>A0A510NVG8_TALPI</name>
<comment type="similarity">
    <text evidence="1">Belongs to the peptidase C48 family.</text>
</comment>
<feature type="compositionally biased region" description="Acidic residues" evidence="6">
    <location>
        <begin position="564"/>
        <end position="582"/>
    </location>
</feature>
<feature type="region of interest" description="Disordered" evidence="6">
    <location>
        <begin position="2143"/>
        <end position="2240"/>
    </location>
</feature>
<keyword evidence="9" id="KW-1185">Reference proteome</keyword>
<feature type="compositionally biased region" description="Basic and acidic residues" evidence="6">
    <location>
        <begin position="665"/>
        <end position="676"/>
    </location>
</feature>
<feature type="region of interest" description="Disordered" evidence="6">
    <location>
        <begin position="501"/>
        <end position="686"/>
    </location>
</feature>
<dbReference type="Proteomes" id="UP000053095">
    <property type="component" value="Unassembled WGS sequence"/>
</dbReference>
<dbReference type="SUPFAM" id="SSF54001">
    <property type="entry name" value="Cysteine proteinases"/>
    <property type="match status" value="1"/>
</dbReference>
<feature type="compositionally biased region" description="Basic and acidic residues" evidence="6">
    <location>
        <begin position="1142"/>
        <end position="1154"/>
    </location>
</feature>
<feature type="region of interest" description="Disordered" evidence="6">
    <location>
        <begin position="1994"/>
        <end position="2020"/>
    </location>
</feature>
<dbReference type="GO" id="GO:0070139">
    <property type="term" value="F:SUMO-specific endopeptidase activity"/>
    <property type="evidence" value="ECO:0007669"/>
    <property type="project" value="TreeGrafter"/>
</dbReference>
<feature type="compositionally biased region" description="Polar residues" evidence="6">
    <location>
        <begin position="1482"/>
        <end position="1499"/>
    </location>
</feature>
<feature type="compositionally biased region" description="Low complexity" evidence="6">
    <location>
        <begin position="1233"/>
        <end position="1254"/>
    </location>
</feature>
<keyword evidence="2" id="KW-0597">Phosphoprotein</keyword>
<accession>A0A510NVG8</accession>
<dbReference type="PANTHER" id="PTHR46896:SF3">
    <property type="entry name" value="FI06413P-RELATED"/>
    <property type="match status" value="1"/>
</dbReference>
<feature type="compositionally biased region" description="Polar residues" evidence="6">
    <location>
        <begin position="2427"/>
        <end position="2436"/>
    </location>
</feature>
<dbReference type="InterPro" id="IPR003653">
    <property type="entry name" value="Peptidase_C48_C"/>
</dbReference>
<evidence type="ECO:0000256" key="3">
    <source>
        <dbReference type="ARBA" id="ARBA00022670"/>
    </source>
</evidence>
<feature type="compositionally biased region" description="Polar residues" evidence="6">
    <location>
        <begin position="1716"/>
        <end position="1732"/>
    </location>
</feature>
<feature type="compositionally biased region" description="Basic and acidic residues" evidence="6">
    <location>
        <begin position="583"/>
        <end position="594"/>
    </location>
</feature>
<reference evidence="9" key="1">
    <citation type="journal article" date="2015" name="Genome Announc.">
        <title>Draft genome sequence of Talaromyces cellulolyticus strain Y-94, a source of lignocellulosic biomass-degrading enzymes.</title>
        <authorList>
            <person name="Fujii T."/>
            <person name="Koike H."/>
            <person name="Sawayama S."/>
            <person name="Yano S."/>
            <person name="Inoue H."/>
        </authorList>
    </citation>
    <scope>NUCLEOTIDE SEQUENCE [LARGE SCALE GENOMIC DNA]</scope>
    <source>
        <strain evidence="9">Y-94</strain>
    </source>
</reference>
<feature type="compositionally biased region" description="Basic and acidic residues" evidence="6">
    <location>
        <begin position="2449"/>
        <end position="2459"/>
    </location>
</feature>
<feature type="region of interest" description="Disordered" evidence="6">
    <location>
        <begin position="1931"/>
        <end position="1950"/>
    </location>
</feature>
<feature type="compositionally biased region" description="Basic and acidic residues" evidence="6">
    <location>
        <begin position="1513"/>
        <end position="1524"/>
    </location>
</feature>
<dbReference type="PROSITE" id="PS00813">
    <property type="entry name" value="IF4E"/>
    <property type="match status" value="1"/>
</dbReference>
<feature type="region of interest" description="Disordered" evidence="6">
    <location>
        <begin position="2400"/>
        <end position="2558"/>
    </location>
</feature>
<feature type="region of interest" description="Disordered" evidence="6">
    <location>
        <begin position="708"/>
        <end position="816"/>
    </location>
</feature>
<evidence type="ECO:0000256" key="1">
    <source>
        <dbReference type="ARBA" id="ARBA00005234"/>
    </source>
</evidence>
<feature type="compositionally biased region" description="Polar residues" evidence="6">
    <location>
        <begin position="1573"/>
        <end position="1587"/>
    </location>
</feature>
<organism evidence="8 9">
    <name type="scientific">Talaromyces pinophilus</name>
    <name type="common">Penicillium pinophilum</name>
    <dbReference type="NCBI Taxonomy" id="128442"/>
    <lineage>
        <taxon>Eukaryota</taxon>
        <taxon>Fungi</taxon>
        <taxon>Dikarya</taxon>
        <taxon>Ascomycota</taxon>
        <taxon>Pezizomycotina</taxon>
        <taxon>Eurotiomycetes</taxon>
        <taxon>Eurotiomycetidae</taxon>
        <taxon>Eurotiales</taxon>
        <taxon>Trichocomaceae</taxon>
        <taxon>Talaromyces</taxon>
        <taxon>Talaromyces sect. Talaromyces</taxon>
    </lineage>
</organism>
<feature type="compositionally biased region" description="Basic and acidic residues" evidence="6">
    <location>
        <begin position="2492"/>
        <end position="2508"/>
    </location>
</feature>
<dbReference type="GO" id="GO:0005634">
    <property type="term" value="C:nucleus"/>
    <property type="evidence" value="ECO:0007669"/>
    <property type="project" value="TreeGrafter"/>
</dbReference>
<dbReference type="EMBL" id="DF933814">
    <property type="protein sequence ID" value="GAM36247.1"/>
    <property type="molecule type" value="Genomic_DNA"/>
</dbReference>
<feature type="compositionally biased region" description="Low complexity" evidence="6">
    <location>
        <begin position="1177"/>
        <end position="1188"/>
    </location>
</feature>
<dbReference type="PANTHER" id="PTHR46896">
    <property type="entry name" value="SENTRIN-SPECIFIC PROTEASE"/>
    <property type="match status" value="1"/>
</dbReference>
<dbReference type="GO" id="GO:0003743">
    <property type="term" value="F:translation initiation factor activity"/>
    <property type="evidence" value="ECO:0007669"/>
    <property type="project" value="InterPro"/>
</dbReference>
<dbReference type="Pfam" id="PF02902">
    <property type="entry name" value="Peptidase_C48"/>
    <property type="match status" value="1"/>
</dbReference>
<feature type="compositionally biased region" description="Polar residues" evidence="6">
    <location>
        <begin position="1616"/>
        <end position="1626"/>
    </location>
</feature>
<keyword evidence="4" id="KW-0833">Ubl conjugation pathway</keyword>
<feature type="region of interest" description="Disordered" evidence="6">
    <location>
        <begin position="1429"/>
        <end position="1775"/>
    </location>
</feature>
<keyword evidence="5" id="KW-0378">Hydrolase</keyword>